<keyword evidence="3" id="KW-1185">Reference proteome</keyword>
<evidence type="ECO:0000313" key="2">
    <source>
        <dbReference type="EMBL" id="PNH00547.1"/>
    </source>
</evidence>
<dbReference type="AlphaFoldDB" id="A0A2J7ZJV5"/>
<feature type="non-terminal residue" evidence="2">
    <location>
        <position position="1"/>
    </location>
</feature>
<reference evidence="2 3" key="1">
    <citation type="journal article" date="2017" name="Mol. Biol. Evol.">
        <title>The 4-celled Tetrabaena socialis nuclear genome reveals the essential components for genetic control of cell number at the origin of multicellularity in the volvocine lineage.</title>
        <authorList>
            <person name="Featherston J."/>
            <person name="Arakaki Y."/>
            <person name="Hanschen E.R."/>
            <person name="Ferris P.J."/>
            <person name="Michod R.E."/>
            <person name="Olson B.J.S.C."/>
            <person name="Nozaki H."/>
            <person name="Durand P.M."/>
        </authorList>
    </citation>
    <scope>NUCLEOTIDE SEQUENCE [LARGE SCALE GENOMIC DNA]</scope>
    <source>
        <strain evidence="2 3">NIES-571</strain>
    </source>
</reference>
<feature type="compositionally biased region" description="Gly residues" evidence="1">
    <location>
        <begin position="49"/>
        <end position="58"/>
    </location>
</feature>
<name>A0A2J7ZJV5_9CHLO</name>
<evidence type="ECO:0000313" key="3">
    <source>
        <dbReference type="Proteomes" id="UP000236333"/>
    </source>
</evidence>
<accession>A0A2J7ZJV5</accession>
<feature type="compositionally biased region" description="Basic and acidic residues" evidence="1">
    <location>
        <begin position="263"/>
        <end position="272"/>
    </location>
</feature>
<evidence type="ECO:0000256" key="1">
    <source>
        <dbReference type="SAM" id="MobiDB-lite"/>
    </source>
</evidence>
<feature type="region of interest" description="Disordered" evidence="1">
    <location>
        <begin position="1"/>
        <end position="58"/>
    </location>
</feature>
<protein>
    <submittedName>
        <fullName evidence="2">Uncharacterized protein</fullName>
    </submittedName>
</protein>
<feature type="compositionally biased region" description="Low complexity" evidence="1">
    <location>
        <begin position="11"/>
        <end position="34"/>
    </location>
</feature>
<dbReference type="EMBL" id="PGGS01001316">
    <property type="protein sequence ID" value="PNH00547.1"/>
    <property type="molecule type" value="Genomic_DNA"/>
</dbReference>
<gene>
    <name evidence="2" type="ORF">TSOC_013625</name>
</gene>
<dbReference type="Proteomes" id="UP000236333">
    <property type="component" value="Unassembled WGS sequence"/>
</dbReference>
<feature type="region of interest" description="Disordered" evidence="1">
    <location>
        <begin position="262"/>
        <end position="293"/>
    </location>
</feature>
<feature type="non-terminal residue" evidence="2">
    <location>
        <position position="315"/>
    </location>
</feature>
<comment type="caution">
    <text evidence="2">The sequence shown here is derived from an EMBL/GenBank/DDBJ whole genome shotgun (WGS) entry which is preliminary data.</text>
</comment>
<dbReference type="OrthoDB" id="10528799at2759"/>
<proteinExistence type="predicted"/>
<organism evidence="2 3">
    <name type="scientific">Tetrabaena socialis</name>
    <dbReference type="NCBI Taxonomy" id="47790"/>
    <lineage>
        <taxon>Eukaryota</taxon>
        <taxon>Viridiplantae</taxon>
        <taxon>Chlorophyta</taxon>
        <taxon>core chlorophytes</taxon>
        <taxon>Chlorophyceae</taxon>
        <taxon>CS clade</taxon>
        <taxon>Chlamydomonadales</taxon>
        <taxon>Tetrabaenaceae</taxon>
        <taxon>Tetrabaena</taxon>
    </lineage>
</organism>
<sequence length="315" mass="31708">LFEEKQLKMTPARAPRGPSPAAAAAGLFQAAAAPGGSGTDPAGSDRAAAGGGSGGGGGSALPAERLAALLESFSGLGRELQAASADWQQRWADALAAAASLRTPSSAPFATASASVTSGAGSASASASLRAALQPAGQALREALRERCAPPLFVPSTDVPATVRGPGVSYTLTTGGCRLGRVATPVRRDLLLTCTQPGAAVARTVPQYTSAYGSGVAFKAAECRTDYEYGAEASISVDLWQPGTQPQDVLEAWQQRLARWKQRASEAAERPASDASGGRRAGGAGSADADGGRDGLAQLRELHAVVAAALREALT</sequence>